<dbReference type="GO" id="GO:0005737">
    <property type="term" value="C:cytoplasm"/>
    <property type="evidence" value="ECO:0007669"/>
    <property type="project" value="UniProtKB-SubCell"/>
</dbReference>
<dbReference type="EMBL" id="DSVL01000012">
    <property type="protein sequence ID" value="HFH27965.1"/>
    <property type="molecule type" value="Genomic_DNA"/>
</dbReference>
<comment type="subcellular location">
    <subcellularLocation>
        <location evidence="1">Cytoplasm</location>
    </subcellularLocation>
</comment>
<keyword evidence="6" id="KW-0238">DNA-binding</keyword>
<feature type="domain" description="HTH araC/xylS-type" evidence="9">
    <location>
        <begin position="429"/>
        <end position="495"/>
    </location>
</feature>
<dbReference type="Gene3D" id="1.10.10.60">
    <property type="entry name" value="Homeodomain-like"/>
    <property type="match status" value="1"/>
</dbReference>
<dbReference type="InterPro" id="IPR041522">
    <property type="entry name" value="CdaR_GGDEF"/>
</dbReference>
<evidence type="ECO:0000259" key="9">
    <source>
        <dbReference type="PROSITE" id="PS01124"/>
    </source>
</evidence>
<evidence type="ECO:0000256" key="5">
    <source>
        <dbReference type="ARBA" id="ARBA00023015"/>
    </source>
</evidence>
<dbReference type="Gene3D" id="3.40.50.2300">
    <property type="match status" value="1"/>
</dbReference>
<accession>A0A7C3II50</accession>
<evidence type="ECO:0000313" key="11">
    <source>
        <dbReference type="EMBL" id="HFH27965.1"/>
    </source>
</evidence>
<dbReference type="InterPro" id="IPR001789">
    <property type="entry name" value="Sig_transdc_resp-reg_receiver"/>
</dbReference>
<keyword evidence="7" id="KW-0804">Transcription</keyword>
<dbReference type="Pfam" id="PF00072">
    <property type="entry name" value="Response_reg"/>
    <property type="match status" value="1"/>
</dbReference>
<dbReference type="SUPFAM" id="SSF52172">
    <property type="entry name" value="CheY-like"/>
    <property type="match status" value="1"/>
</dbReference>
<dbReference type="PROSITE" id="PS01124">
    <property type="entry name" value="HTH_ARAC_FAMILY_2"/>
    <property type="match status" value="1"/>
</dbReference>
<gene>
    <name evidence="11" type="ORF">ENS59_00415</name>
</gene>
<evidence type="ECO:0000256" key="4">
    <source>
        <dbReference type="ARBA" id="ARBA00023012"/>
    </source>
</evidence>
<evidence type="ECO:0000256" key="7">
    <source>
        <dbReference type="ARBA" id="ARBA00023163"/>
    </source>
</evidence>
<dbReference type="SMART" id="SM00448">
    <property type="entry name" value="REC"/>
    <property type="match status" value="1"/>
</dbReference>
<name>A0A7C3II50_9SPIR</name>
<keyword evidence="4" id="KW-0902">Two-component regulatory system</keyword>
<feature type="domain" description="Response regulatory" evidence="10">
    <location>
        <begin position="3"/>
        <end position="120"/>
    </location>
</feature>
<proteinExistence type="predicted"/>
<sequence>MHTVFLVEDEPLIRENIRNTLVNSNEPYVCIGEAGDGELALSIIQDLKPDILLTDIKMPFMDGITLARHAKAIIPWIRVIIISGHDEFELAQQAIRIGVDNYLLKPVTEQDLFEALHKTSDLIIQQKQRSTSFLKDISDEEMLRTALISAFLEQLCGGEISVDETILRSKELGIDIISKQYAVMVMLAEGRGGYPNRQILASKIKFLLTQNKDVLYFISGIDTTVFIIKGTSEQEIVEKAYSTAQTLKHEIEDKGSVVTTISISSVTNRISGIRDAYHEACLLIKTFGQTYQGKIFCTGDIETIDSSKPSIAEGIFNLNIENRIKFAVPEDIPEIIEDFTKNIDTNELQNFLYRYYILMDLTNTAIRIIQTFNPDMDHNEITSHFANLEQVFKSAISLEEFKELATQICLKTIELRNFGNSSHHVKLVRRACEYIQQHYNSPDISLNTVAAHVGLSPAHFSTIFSQEMAKTFIEYLTDIRIEKTKELLATTDEKIMVLRYFIWVSTPVYQRPGK</sequence>
<dbReference type="SMART" id="SM00342">
    <property type="entry name" value="HTH_ARAC"/>
    <property type="match status" value="1"/>
</dbReference>
<feature type="modified residue" description="4-aspartylphosphate" evidence="8">
    <location>
        <position position="55"/>
    </location>
</feature>
<dbReference type="Pfam" id="PF00165">
    <property type="entry name" value="HTH_AraC"/>
    <property type="match status" value="1"/>
</dbReference>
<evidence type="ECO:0000256" key="2">
    <source>
        <dbReference type="ARBA" id="ARBA00022490"/>
    </source>
</evidence>
<evidence type="ECO:0000259" key="10">
    <source>
        <dbReference type="PROSITE" id="PS50110"/>
    </source>
</evidence>
<dbReference type="GO" id="GO:0043565">
    <property type="term" value="F:sequence-specific DNA binding"/>
    <property type="evidence" value="ECO:0007669"/>
    <property type="project" value="InterPro"/>
</dbReference>
<dbReference type="PANTHER" id="PTHR42713:SF3">
    <property type="entry name" value="TRANSCRIPTIONAL REGULATORY PROTEIN HPTR"/>
    <property type="match status" value="1"/>
</dbReference>
<dbReference type="InterPro" id="IPR009057">
    <property type="entry name" value="Homeodomain-like_sf"/>
</dbReference>
<evidence type="ECO:0000256" key="6">
    <source>
        <dbReference type="ARBA" id="ARBA00023125"/>
    </source>
</evidence>
<dbReference type="GO" id="GO:0003700">
    <property type="term" value="F:DNA-binding transcription factor activity"/>
    <property type="evidence" value="ECO:0007669"/>
    <property type="project" value="InterPro"/>
</dbReference>
<dbReference type="Pfam" id="PF17853">
    <property type="entry name" value="GGDEF_2"/>
    <property type="match status" value="1"/>
</dbReference>
<protein>
    <submittedName>
        <fullName evidence="11">Response regulator</fullName>
    </submittedName>
</protein>
<organism evidence="11">
    <name type="scientific">Gracilinema caldarium</name>
    <dbReference type="NCBI Taxonomy" id="215591"/>
    <lineage>
        <taxon>Bacteria</taxon>
        <taxon>Pseudomonadati</taxon>
        <taxon>Spirochaetota</taxon>
        <taxon>Spirochaetia</taxon>
        <taxon>Spirochaetales</taxon>
        <taxon>Breznakiellaceae</taxon>
        <taxon>Gracilinema</taxon>
    </lineage>
</organism>
<reference evidence="11" key="1">
    <citation type="journal article" date="2020" name="mSystems">
        <title>Genome- and Community-Level Interaction Insights into Carbon Utilization and Element Cycling Functions of Hydrothermarchaeota in Hydrothermal Sediment.</title>
        <authorList>
            <person name="Zhou Z."/>
            <person name="Liu Y."/>
            <person name="Xu W."/>
            <person name="Pan J."/>
            <person name="Luo Z.H."/>
            <person name="Li M."/>
        </authorList>
    </citation>
    <scope>NUCLEOTIDE SEQUENCE [LARGE SCALE GENOMIC DNA]</scope>
    <source>
        <strain evidence="11">SpSt-503</strain>
    </source>
</reference>
<evidence type="ECO:0000256" key="1">
    <source>
        <dbReference type="ARBA" id="ARBA00004496"/>
    </source>
</evidence>
<keyword evidence="2" id="KW-0963">Cytoplasm</keyword>
<keyword evidence="3 8" id="KW-0597">Phosphoprotein</keyword>
<evidence type="ECO:0000256" key="8">
    <source>
        <dbReference type="PROSITE-ProRule" id="PRU00169"/>
    </source>
</evidence>
<evidence type="ECO:0000256" key="3">
    <source>
        <dbReference type="ARBA" id="ARBA00022553"/>
    </source>
</evidence>
<comment type="caution">
    <text evidence="11">The sequence shown here is derived from an EMBL/GenBank/DDBJ whole genome shotgun (WGS) entry which is preliminary data.</text>
</comment>
<dbReference type="PANTHER" id="PTHR42713">
    <property type="entry name" value="HISTIDINE KINASE-RELATED"/>
    <property type="match status" value="1"/>
</dbReference>
<dbReference type="InterPro" id="IPR011006">
    <property type="entry name" value="CheY-like_superfamily"/>
</dbReference>
<dbReference type="CDD" id="cd17536">
    <property type="entry name" value="REC_YesN-like"/>
    <property type="match status" value="1"/>
</dbReference>
<keyword evidence="5" id="KW-0805">Transcription regulation</keyword>
<dbReference type="PROSITE" id="PS50110">
    <property type="entry name" value="RESPONSE_REGULATORY"/>
    <property type="match status" value="1"/>
</dbReference>
<dbReference type="GO" id="GO:0000160">
    <property type="term" value="P:phosphorelay signal transduction system"/>
    <property type="evidence" value="ECO:0007669"/>
    <property type="project" value="UniProtKB-KW"/>
</dbReference>
<dbReference type="InterPro" id="IPR051552">
    <property type="entry name" value="HptR"/>
</dbReference>
<dbReference type="AlphaFoldDB" id="A0A7C3II50"/>
<dbReference type="InterPro" id="IPR018060">
    <property type="entry name" value="HTH_AraC"/>
</dbReference>
<dbReference type="SUPFAM" id="SSF46689">
    <property type="entry name" value="Homeodomain-like"/>
    <property type="match status" value="1"/>
</dbReference>